<keyword evidence="4" id="KW-1185">Reference proteome</keyword>
<protein>
    <submittedName>
        <fullName evidence="3">Reverse transcriptase/maturase family protein</fullName>
    </submittedName>
</protein>
<dbReference type="InterPro" id="IPR000477">
    <property type="entry name" value="RT_dom"/>
</dbReference>
<sequence>MPGFYLPSENEFDPSTDDFVLRSVSKERRYKHFDLPLRDSDVEREFDFSQEKDVHRFWPLLGYTDLARRYVRVKDDDGNWKRDVTGDFERTAVQKPRPIRFAGHEDAAYLQAYATHLNDFYERALAEDGTAGNVLAYRKGGGTNIHHAKSLFDEIVDHGNCIVVAMDISGFFDNLDHLLLRDEVAGLIGATRLEGHHGTVWKNVTRYSWVETVDLDARLGRNRKGNGRVCTPRDYVTHVQGRKNGLIRTHDQRFGIPQGTPVSGLYANIYLRTFDKMMVAWCKERGGSYRRYSDDIAVVLPLGSRATDVVASVEAMLAEFKLKVSVKKTETAVFKAGVLTSSKPIQYLGFTFDGTNTLIRPSSLAAYLGKMRRGIHAKLVAAKAKDVPSFEVYQRELRSRYTHAGKRRNFIRYAHKAADIMESPEIKQQVKKNATWFDRAWESEVSKVYGGMVTQ</sequence>
<dbReference type="EMBL" id="CP079194">
    <property type="protein sequence ID" value="QXT39852.1"/>
    <property type="molecule type" value="Genomic_DNA"/>
</dbReference>
<evidence type="ECO:0000313" key="4">
    <source>
        <dbReference type="Proteomes" id="UP000825009"/>
    </source>
</evidence>
<evidence type="ECO:0000256" key="1">
    <source>
        <dbReference type="ARBA" id="ARBA00034120"/>
    </source>
</evidence>
<evidence type="ECO:0000259" key="2">
    <source>
        <dbReference type="PROSITE" id="PS50878"/>
    </source>
</evidence>
<evidence type="ECO:0000313" key="3">
    <source>
        <dbReference type="EMBL" id="QXT39852.1"/>
    </source>
</evidence>
<keyword evidence="3" id="KW-0808">Transferase</keyword>
<dbReference type="Pfam" id="PF00078">
    <property type="entry name" value="RVT_1"/>
    <property type="match status" value="1"/>
</dbReference>
<dbReference type="CDD" id="cd01651">
    <property type="entry name" value="RT_G2_intron"/>
    <property type="match status" value="1"/>
</dbReference>
<dbReference type="AlphaFoldDB" id="A0A8F6TVT1"/>
<dbReference type="GO" id="GO:0003964">
    <property type="term" value="F:RNA-directed DNA polymerase activity"/>
    <property type="evidence" value="ECO:0007669"/>
    <property type="project" value="UniProtKB-KW"/>
</dbReference>
<dbReference type="InterPro" id="IPR051083">
    <property type="entry name" value="GrpII_Intron_Splice-Mob/Def"/>
</dbReference>
<name>A0A8F6TVT1_9RHOB</name>
<keyword evidence="3" id="KW-0548">Nucleotidyltransferase</keyword>
<dbReference type="KEGG" id="gce:KYE46_00910"/>
<accession>A0A8F6TVT1</accession>
<dbReference type="NCBIfam" id="NF041746">
    <property type="entry name" value="Drt2"/>
    <property type="match status" value="1"/>
</dbReference>
<comment type="similarity">
    <text evidence="1">Belongs to the bacterial reverse transcriptase family.</text>
</comment>
<dbReference type="RefSeq" id="WP_219002797.1">
    <property type="nucleotide sequence ID" value="NZ_CP079194.1"/>
</dbReference>
<dbReference type="PROSITE" id="PS50878">
    <property type="entry name" value="RT_POL"/>
    <property type="match status" value="1"/>
</dbReference>
<reference evidence="3 4" key="1">
    <citation type="submission" date="2021-07" db="EMBL/GenBank/DDBJ databases">
        <title>A novel Jannaschia species isolated from marine dinoflagellate Ceratoperidinium margalefii.</title>
        <authorList>
            <person name="Jiang Y."/>
            <person name="Li Z."/>
        </authorList>
    </citation>
    <scope>NUCLEOTIDE SEQUENCE [LARGE SCALE GENOMIC DNA]</scope>
    <source>
        <strain evidence="3 4">J12C1-MA-4</strain>
    </source>
</reference>
<gene>
    <name evidence="3" type="ORF">KYE46_00910</name>
</gene>
<dbReference type="PANTHER" id="PTHR34047">
    <property type="entry name" value="NUCLEAR INTRON MATURASE 1, MITOCHONDRIAL-RELATED"/>
    <property type="match status" value="1"/>
</dbReference>
<keyword evidence="3" id="KW-0695">RNA-directed DNA polymerase</keyword>
<proteinExistence type="inferred from homology"/>
<dbReference type="Proteomes" id="UP000825009">
    <property type="component" value="Chromosome"/>
</dbReference>
<feature type="domain" description="Reverse transcriptase" evidence="2">
    <location>
        <begin position="1"/>
        <end position="352"/>
    </location>
</feature>
<organism evidence="3 4">
    <name type="scientific">Gymnodinialimonas ceratoperidinii</name>
    <dbReference type="NCBI Taxonomy" id="2856823"/>
    <lineage>
        <taxon>Bacteria</taxon>
        <taxon>Pseudomonadati</taxon>
        <taxon>Pseudomonadota</taxon>
        <taxon>Alphaproteobacteria</taxon>
        <taxon>Rhodobacterales</taxon>
        <taxon>Paracoccaceae</taxon>
        <taxon>Gymnodinialimonas</taxon>
    </lineage>
</organism>